<name>A0A420VRJ9_9SPHI</name>
<dbReference type="InterPro" id="IPR026950">
    <property type="entry name" value="Caps_assemb_Wzi"/>
</dbReference>
<feature type="transmembrane region" description="Helical" evidence="1">
    <location>
        <begin position="20"/>
        <end position="37"/>
    </location>
</feature>
<sequence length="528" mass="59346">MRKDYVRQFSRYFAQSTRGIRLYALLSILLQISYPGLQIQAQQDSTGNFHFFLEVNAGYINDQGVPLWMRANQYGSIPLEGASSSVIGRVFKNYASPKQGQRPRSFDWGYALEGRANLGKKVHGDLIEAHVKLKYHAAEFRLGRSKEVMGLNGDSLLSSGNFAVSGNALGVPKAEISIPDYYRLPWFGGIFAFKGNFALGYMGKSEMNPSAFLVPTKDYELETYLLQKSFYLNFGKPSWKLNLIGGFNHQAQFGGEKKRYGEAFDLNLFQTLNYVSFGKAFGGKGSPVPRSKIGNHQGSIDLGFSYDFGNIKLLVYRQNFYDVGALSKLANIKDGLNGITLSNKAFHTKAGKAFDWQSLLIEFFYSKNQAGYPWSKPTQSGDEDYYNNSEYLEGWSYKGLGMGSPLIATAQSVRPGQAHYPKDFFISNRVVAGHLGSKFSLYQWYIISKLTFARHYGTFATSEFGKSTGSHFHTPYKDSFTPVNQFSLLIRAERQFLHKTRIGATFATDQGKLYYSGSGLLLHVNRYF</sequence>
<evidence type="ECO:0008006" key="4">
    <source>
        <dbReference type="Google" id="ProtNLM"/>
    </source>
</evidence>
<evidence type="ECO:0000256" key="1">
    <source>
        <dbReference type="SAM" id="Phobius"/>
    </source>
</evidence>
<dbReference type="InterPro" id="IPR038636">
    <property type="entry name" value="Wzi_sf"/>
</dbReference>
<dbReference type="EMBL" id="RBWS01000025">
    <property type="protein sequence ID" value="RKO68915.1"/>
    <property type="molecule type" value="Genomic_DNA"/>
</dbReference>
<dbReference type="Proteomes" id="UP000282423">
    <property type="component" value="Unassembled WGS sequence"/>
</dbReference>
<accession>A0A420VRJ9</accession>
<organism evidence="2 3">
    <name type="scientific">Sphingobacterium puteale</name>
    <dbReference type="NCBI Taxonomy" id="2420510"/>
    <lineage>
        <taxon>Bacteria</taxon>
        <taxon>Pseudomonadati</taxon>
        <taxon>Bacteroidota</taxon>
        <taxon>Sphingobacteriia</taxon>
        <taxon>Sphingobacteriales</taxon>
        <taxon>Sphingobacteriaceae</taxon>
        <taxon>Sphingobacterium</taxon>
    </lineage>
</organism>
<evidence type="ECO:0000313" key="3">
    <source>
        <dbReference type="Proteomes" id="UP000282423"/>
    </source>
</evidence>
<dbReference type="AlphaFoldDB" id="A0A420VRJ9"/>
<gene>
    <name evidence="2" type="ORF">D7322_24860</name>
</gene>
<keyword evidence="1" id="KW-1133">Transmembrane helix</keyword>
<keyword evidence="1" id="KW-0472">Membrane</keyword>
<dbReference type="Gene3D" id="2.40.160.130">
    <property type="entry name" value="Capsule assembly protein Wzi"/>
    <property type="match status" value="1"/>
</dbReference>
<keyword evidence="3" id="KW-1185">Reference proteome</keyword>
<comment type="caution">
    <text evidence="2">The sequence shown here is derived from an EMBL/GenBank/DDBJ whole genome shotgun (WGS) entry which is preliminary data.</text>
</comment>
<proteinExistence type="predicted"/>
<protein>
    <recommendedName>
        <fullName evidence="4">Capsule assembly Wzi family protein</fullName>
    </recommendedName>
</protein>
<dbReference type="OrthoDB" id="596512at2"/>
<dbReference type="Pfam" id="PF14052">
    <property type="entry name" value="Caps_assemb_Wzi"/>
    <property type="match status" value="1"/>
</dbReference>
<evidence type="ECO:0000313" key="2">
    <source>
        <dbReference type="EMBL" id="RKO68915.1"/>
    </source>
</evidence>
<reference evidence="2 3" key="1">
    <citation type="submission" date="2018-10" db="EMBL/GenBank/DDBJ databases">
        <title>Sphingobacterium sp. M05W1-28.</title>
        <authorList>
            <person name="Cai H."/>
        </authorList>
    </citation>
    <scope>NUCLEOTIDE SEQUENCE [LARGE SCALE GENOMIC DNA]</scope>
    <source>
        <strain evidence="2 3">M05W1-28</strain>
    </source>
</reference>
<keyword evidence="1" id="KW-0812">Transmembrane</keyword>